<accession>X1VBT9</accession>
<gene>
    <name evidence="1" type="ORF">S12H4_48275</name>
</gene>
<dbReference type="AlphaFoldDB" id="X1VBT9"/>
<sequence>MAKLKAPLLSFGASGAIGEAMVFFPWKGLNVVREYVVPANPKTSAQTTQRGYLAEAVAAIHAAQALAAYPLNEEDTMAYALWGSTFPTPRTWFNQACKNWLDGSVAEKEGAIFRSGQAVEADTTLDATIFADKIDGAKITAGKFFWGTSKTALIHSGAAGIDPEAHSVNLL</sequence>
<name>X1VBT9_9ZZZZ</name>
<evidence type="ECO:0000313" key="1">
    <source>
        <dbReference type="EMBL" id="GAJ03480.1"/>
    </source>
</evidence>
<proteinExistence type="predicted"/>
<comment type="caution">
    <text evidence="1">The sequence shown here is derived from an EMBL/GenBank/DDBJ whole genome shotgun (WGS) entry which is preliminary data.</text>
</comment>
<protein>
    <submittedName>
        <fullName evidence="1">Uncharacterized protein</fullName>
    </submittedName>
</protein>
<dbReference type="EMBL" id="BARW01030153">
    <property type="protein sequence ID" value="GAJ03480.1"/>
    <property type="molecule type" value="Genomic_DNA"/>
</dbReference>
<organism evidence="1">
    <name type="scientific">marine sediment metagenome</name>
    <dbReference type="NCBI Taxonomy" id="412755"/>
    <lineage>
        <taxon>unclassified sequences</taxon>
        <taxon>metagenomes</taxon>
        <taxon>ecological metagenomes</taxon>
    </lineage>
</organism>
<feature type="non-terminal residue" evidence="1">
    <location>
        <position position="171"/>
    </location>
</feature>
<reference evidence="1" key="1">
    <citation type="journal article" date="2014" name="Front. Microbiol.">
        <title>High frequency of phylogenetically diverse reductive dehalogenase-homologous genes in deep subseafloor sedimentary metagenomes.</title>
        <authorList>
            <person name="Kawai M."/>
            <person name="Futagami T."/>
            <person name="Toyoda A."/>
            <person name="Takaki Y."/>
            <person name="Nishi S."/>
            <person name="Hori S."/>
            <person name="Arai W."/>
            <person name="Tsubouchi T."/>
            <person name="Morono Y."/>
            <person name="Uchiyama I."/>
            <person name="Ito T."/>
            <person name="Fujiyama A."/>
            <person name="Inagaki F."/>
            <person name="Takami H."/>
        </authorList>
    </citation>
    <scope>NUCLEOTIDE SEQUENCE</scope>
    <source>
        <strain evidence="1">Expedition CK06-06</strain>
    </source>
</reference>